<sequence>MGQLTFDGLGPYDLPDATHADAQRDGDGFMISFRLWKSENAWTLVRVHVSDEEAVKLARQIGDARMRSDGSTII</sequence>
<keyword evidence="2" id="KW-1185">Reference proteome</keyword>
<dbReference type="AlphaFoldDB" id="A0A838BRZ7"/>
<proteinExistence type="predicted"/>
<accession>A0A838BRZ7</accession>
<organism evidence="1 2">
    <name type="scientific">Microvirga mediterraneensis</name>
    <dbReference type="NCBI Taxonomy" id="2754695"/>
    <lineage>
        <taxon>Bacteria</taxon>
        <taxon>Pseudomonadati</taxon>
        <taxon>Pseudomonadota</taxon>
        <taxon>Alphaproteobacteria</taxon>
        <taxon>Hyphomicrobiales</taxon>
        <taxon>Methylobacteriaceae</taxon>
        <taxon>Microvirga</taxon>
    </lineage>
</organism>
<dbReference type="RefSeq" id="WP_181052711.1">
    <property type="nucleotide sequence ID" value="NZ_JACDXJ010000001.1"/>
</dbReference>
<evidence type="ECO:0000313" key="2">
    <source>
        <dbReference type="Proteomes" id="UP000572984"/>
    </source>
</evidence>
<protein>
    <submittedName>
        <fullName evidence="1">Uncharacterized protein</fullName>
    </submittedName>
</protein>
<name>A0A838BRZ7_9HYPH</name>
<dbReference type="EMBL" id="JACDXJ010000001">
    <property type="protein sequence ID" value="MBA1157216.1"/>
    <property type="molecule type" value="Genomic_DNA"/>
</dbReference>
<dbReference type="Proteomes" id="UP000572984">
    <property type="component" value="Unassembled WGS sequence"/>
</dbReference>
<evidence type="ECO:0000313" key="1">
    <source>
        <dbReference type="EMBL" id="MBA1157216.1"/>
    </source>
</evidence>
<gene>
    <name evidence="1" type="ORF">H0S73_13870</name>
</gene>
<comment type="caution">
    <text evidence="1">The sequence shown here is derived from an EMBL/GenBank/DDBJ whole genome shotgun (WGS) entry which is preliminary data.</text>
</comment>
<reference evidence="1 2" key="1">
    <citation type="submission" date="2020-07" db="EMBL/GenBank/DDBJ databases">
        <title>Draft genome and description of Microvirga mediterraneensis Marseille-Q2068 sp. nov.</title>
        <authorList>
            <person name="Boxberger M."/>
        </authorList>
    </citation>
    <scope>NUCLEOTIDE SEQUENCE [LARGE SCALE GENOMIC DNA]</scope>
    <source>
        <strain evidence="1 2">Marseille-Q2068</strain>
    </source>
</reference>